<comment type="caution">
    <text evidence="2">The sequence shown here is derived from an EMBL/GenBank/DDBJ whole genome shotgun (WGS) entry which is preliminary data.</text>
</comment>
<feature type="compositionally biased region" description="Basic and acidic residues" evidence="1">
    <location>
        <begin position="45"/>
        <end position="55"/>
    </location>
</feature>
<evidence type="ECO:0000256" key="1">
    <source>
        <dbReference type="SAM" id="MobiDB-lite"/>
    </source>
</evidence>
<reference evidence="2 3" key="1">
    <citation type="journal article" date="2021" name="BMC Genomics">
        <title>Datura genome reveals duplications of psychoactive alkaloid biosynthetic genes and high mutation rate following tissue culture.</title>
        <authorList>
            <person name="Rajewski A."/>
            <person name="Carter-House D."/>
            <person name="Stajich J."/>
            <person name="Litt A."/>
        </authorList>
    </citation>
    <scope>NUCLEOTIDE SEQUENCE [LARGE SCALE GENOMIC DNA]</scope>
    <source>
        <strain evidence="2">AR-01</strain>
    </source>
</reference>
<protein>
    <submittedName>
        <fullName evidence="2">Uncharacterized protein</fullName>
    </submittedName>
</protein>
<organism evidence="2 3">
    <name type="scientific">Datura stramonium</name>
    <name type="common">Jimsonweed</name>
    <name type="synonym">Common thornapple</name>
    <dbReference type="NCBI Taxonomy" id="4076"/>
    <lineage>
        <taxon>Eukaryota</taxon>
        <taxon>Viridiplantae</taxon>
        <taxon>Streptophyta</taxon>
        <taxon>Embryophyta</taxon>
        <taxon>Tracheophyta</taxon>
        <taxon>Spermatophyta</taxon>
        <taxon>Magnoliopsida</taxon>
        <taxon>eudicotyledons</taxon>
        <taxon>Gunneridae</taxon>
        <taxon>Pentapetalae</taxon>
        <taxon>asterids</taxon>
        <taxon>lamiids</taxon>
        <taxon>Solanales</taxon>
        <taxon>Solanaceae</taxon>
        <taxon>Solanoideae</taxon>
        <taxon>Datureae</taxon>
        <taxon>Datura</taxon>
    </lineage>
</organism>
<keyword evidence="3" id="KW-1185">Reference proteome</keyword>
<proteinExistence type="predicted"/>
<feature type="non-terminal residue" evidence="2">
    <location>
        <position position="1"/>
    </location>
</feature>
<feature type="non-terminal residue" evidence="2">
    <location>
        <position position="55"/>
    </location>
</feature>
<dbReference type="Proteomes" id="UP000823775">
    <property type="component" value="Unassembled WGS sequence"/>
</dbReference>
<evidence type="ECO:0000313" key="2">
    <source>
        <dbReference type="EMBL" id="MCE5167523.1"/>
    </source>
</evidence>
<sequence>HRSWQTAKRKKLHSKETTRAMSPKRSLSKAEGTRAEEGIPPLCRSVKDLHTRKLK</sequence>
<dbReference type="EMBL" id="JACEIK010142158">
    <property type="protein sequence ID" value="MCE5167523.1"/>
    <property type="molecule type" value="Genomic_DNA"/>
</dbReference>
<name>A0ABS8Y7A8_DATST</name>
<evidence type="ECO:0000313" key="3">
    <source>
        <dbReference type="Proteomes" id="UP000823775"/>
    </source>
</evidence>
<feature type="region of interest" description="Disordered" evidence="1">
    <location>
        <begin position="1"/>
        <end position="55"/>
    </location>
</feature>
<accession>A0ABS8Y7A8</accession>
<feature type="compositionally biased region" description="Basic residues" evidence="1">
    <location>
        <begin position="1"/>
        <end position="13"/>
    </location>
</feature>
<gene>
    <name evidence="2" type="ORF">HAX54_008206</name>
</gene>